<gene>
    <name evidence="5" type="ORF">EV702DRAFT_1246628</name>
</gene>
<sequence length="345" mass="37919">MTDRIEVSSGSVSSGDSNSNDGTESYAPSRNMFQNADKEGHAWDITANLLENLLPVPNAVHTRGSAQLEDTRPPLQGYDIPDSSSVRRHPNNEETPQLQQLSRHNSISHHGRSLVGFATVKDKGALYVAPRPRQAWPQHAQTKSSTSTPPDATTNAPTVQSRPTIIDKHTRSPVAWDTNLVSASGRYISVNFGGGPFAILPLPSTFAAIPNFPYKLPEVIPLARSHTAPVLDTDWSPHNASLLPWVVEPSAFEDWGQDHWVPEDFDPVARIDPSPRKIGQVLFHPTTSNILISAFGEYTVKLWDFSDTDRTRSVLTGHKDTIQCLAFNPAGTPMTMTCRDSVYLI</sequence>
<evidence type="ECO:0000259" key="4">
    <source>
        <dbReference type="Pfam" id="PF08953"/>
    </source>
</evidence>
<dbReference type="AlphaFoldDB" id="A0A9P6ZN74"/>
<dbReference type="PANTHER" id="PTHR10856:SF0">
    <property type="entry name" value="CORONIN"/>
    <property type="match status" value="1"/>
</dbReference>
<keyword evidence="2" id="KW-0677">Repeat</keyword>
<feature type="compositionally biased region" description="Polar residues" evidence="3">
    <location>
        <begin position="139"/>
        <end position="163"/>
    </location>
</feature>
<feature type="region of interest" description="Disordered" evidence="3">
    <location>
        <begin position="132"/>
        <end position="164"/>
    </location>
</feature>
<dbReference type="EMBL" id="JABBWD010000054">
    <property type="protein sequence ID" value="KAG1772211.1"/>
    <property type="molecule type" value="Genomic_DNA"/>
</dbReference>
<accession>A0A9P6ZN74</accession>
<comment type="caution">
    <text evidence="5">The sequence shown here is derived from an EMBL/GenBank/DDBJ whole genome shotgun (WGS) entry which is preliminary data.</text>
</comment>
<dbReference type="InterPro" id="IPR015943">
    <property type="entry name" value="WD40/YVTN_repeat-like_dom_sf"/>
</dbReference>
<keyword evidence="1" id="KW-0853">WD repeat</keyword>
<proteinExistence type="predicted"/>
<dbReference type="InterPro" id="IPR001680">
    <property type="entry name" value="WD40_rpt"/>
</dbReference>
<evidence type="ECO:0000256" key="2">
    <source>
        <dbReference type="ARBA" id="ARBA00022737"/>
    </source>
</evidence>
<organism evidence="5 6">
    <name type="scientific">Suillus placidus</name>
    <dbReference type="NCBI Taxonomy" id="48579"/>
    <lineage>
        <taxon>Eukaryota</taxon>
        <taxon>Fungi</taxon>
        <taxon>Dikarya</taxon>
        <taxon>Basidiomycota</taxon>
        <taxon>Agaricomycotina</taxon>
        <taxon>Agaricomycetes</taxon>
        <taxon>Agaricomycetidae</taxon>
        <taxon>Boletales</taxon>
        <taxon>Suillineae</taxon>
        <taxon>Suillaceae</taxon>
        <taxon>Suillus</taxon>
    </lineage>
</organism>
<dbReference type="InterPro" id="IPR015505">
    <property type="entry name" value="Coronin"/>
</dbReference>
<feature type="region of interest" description="Disordered" evidence="3">
    <location>
        <begin position="64"/>
        <end position="106"/>
    </location>
</feature>
<feature type="domain" description="DUF1899" evidence="4">
    <location>
        <begin position="172"/>
        <end position="205"/>
    </location>
</feature>
<dbReference type="InterPro" id="IPR015048">
    <property type="entry name" value="DUF1899"/>
</dbReference>
<evidence type="ECO:0000313" key="6">
    <source>
        <dbReference type="Proteomes" id="UP000714275"/>
    </source>
</evidence>
<feature type="compositionally biased region" description="Polar residues" evidence="3">
    <location>
        <begin position="93"/>
        <end position="105"/>
    </location>
</feature>
<name>A0A9P6ZN74_9AGAM</name>
<evidence type="ECO:0000313" key="5">
    <source>
        <dbReference type="EMBL" id="KAG1772211.1"/>
    </source>
</evidence>
<feature type="region of interest" description="Disordered" evidence="3">
    <location>
        <begin position="1"/>
        <end position="34"/>
    </location>
</feature>
<dbReference type="Pfam" id="PF08953">
    <property type="entry name" value="DUF1899"/>
    <property type="match status" value="1"/>
</dbReference>
<dbReference type="Gene3D" id="2.130.10.10">
    <property type="entry name" value="YVTN repeat-like/Quinoprotein amine dehydrogenase"/>
    <property type="match status" value="1"/>
</dbReference>
<dbReference type="GO" id="GO:0051015">
    <property type="term" value="F:actin filament binding"/>
    <property type="evidence" value="ECO:0007669"/>
    <property type="project" value="TreeGrafter"/>
</dbReference>
<dbReference type="PANTHER" id="PTHR10856">
    <property type="entry name" value="CORONIN"/>
    <property type="match status" value="1"/>
</dbReference>
<dbReference type="Pfam" id="PF00400">
    <property type="entry name" value="WD40"/>
    <property type="match status" value="1"/>
</dbReference>
<dbReference type="SUPFAM" id="SSF50978">
    <property type="entry name" value="WD40 repeat-like"/>
    <property type="match status" value="1"/>
</dbReference>
<reference evidence="5" key="1">
    <citation type="journal article" date="2020" name="New Phytol.">
        <title>Comparative genomics reveals dynamic genome evolution in host specialist ectomycorrhizal fungi.</title>
        <authorList>
            <person name="Lofgren L.A."/>
            <person name="Nguyen N.H."/>
            <person name="Vilgalys R."/>
            <person name="Ruytinx J."/>
            <person name="Liao H.L."/>
            <person name="Branco S."/>
            <person name="Kuo A."/>
            <person name="LaButti K."/>
            <person name="Lipzen A."/>
            <person name="Andreopoulos W."/>
            <person name="Pangilinan J."/>
            <person name="Riley R."/>
            <person name="Hundley H."/>
            <person name="Na H."/>
            <person name="Barry K."/>
            <person name="Grigoriev I.V."/>
            <person name="Stajich J.E."/>
            <person name="Kennedy P.G."/>
        </authorList>
    </citation>
    <scope>NUCLEOTIDE SEQUENCE</scope>
    <source>
        <strain evidence="5">DOB743</strain>
    </source>
</reference>
<keyword evidence="6" id="KW-1185">Reference proteome</keyword>
<dbReference type="OrthoDB" id="1850764at2759"/>
<evidence type="ECO:0000256" key="1">
    <source>
        <dbReference type="ARBA" id="ARBA00022574"/>
    </source>
</evidence>
<dbReference type="Proteomes" id="UP000714275">
    <property type="component" value="Unassembled WGS sequence"/>
</dbReference>
<feature type="compositionally biased region" description="Low complexity" evidence="3">
    <location>
        <begin position="7"/>
        <end position="21"/>
    </location>
</feature>
<feature type="compositionally biased region" description="Polar residues" evidence="3">
    <location>
        <begin position="22"/>
        <end position="34"/>
    </location>
</feature>
<dbReference type="GO" id="GO:0007015">
    <property type="term" value="P:actin filament organization"/>
    <property type="evidence" value="ECO:0007669"/>
    <property type="project" value="TreeGrafter"/>
</dbReference>
<dbReference type="InterPro" id="IPR036322">
    <property type="entry name" value="WD40_repeat_dom_sf"/>
</dbReference>
<evidence type="ECO:0000256" key="3">
    <source>
        <dbReference type="SAM" id="MobiDB-lite"/>
    </source>
</evidence>
<protein>
    <recommendedName>
        <fullName evidence="4">DUF1899 domain-containing protein</fullName>
    </recommendedName>
</protein>